<dbReference type="InterPro" id="IPR050141">
    <property type="entry name" value="GCL_type2/YbdK_subfam"/>
</dbReference>
<keyword evidence="2" id="KW-0436">Ligase</keyword>
<accession>A0A2T0GV33</accession>
<organism evidence="2 3">
    <name type="scientific">Actinopolyspora mortivallis</name>
    <dbReference type="NCBI Taxonomy" id="33906"/>
    <lineage>
        <taxon>Bacteria</taxon>
        <taxon>Bacillati</taxon>
        <taxon>Actinomycetota</taxon>
        <taxon>Actinomycetes</taxon>
        <taxon>Actinopolysporales</taxon>
        <taxon>Actinopolysporaceae</taxon>
        <taxon>Actinopolyspora</taxon>
    </lineage>
</organism>
<sequence>MGKHVADRAFRPGDRQRYRDKMQRGLDALARMLAEGNFSFPHQQMGLEMEMSLVDDAMDPAMSNAEVLEKIDDPSFTTELGQHNIEFNVRPRMLAGGGALELEDELRTSLVNADAKARDSGARLVMIGTLPTLRSAHFDPRWLSRPPRYELLNRQICAARGEEILLHMAGTPFGEHEQQERLRSHAESILPSSACTSVQLHLQVAPEDFAAHWNAAQCLAGVQVAVGANSPFLLGKALWQETRVPLFQQATDSRPEELKNQGVRPRVWFGDRWITSIFDLFEENVRYFPALMPEPEEEDPVAALEAGRAPNLSELRLHNGTIWRWNRPVYDLVDGVPHLRVENRVLPSGPTVIDMLANAAFFYGAQRALAEQDRPVWSQMSFAAAEENFYNGARHGMNASLYWPGTGWVPPDELVLRKLLPLAHEGLESCGVSEAVRQRHLGVLEQRCKARQTGADWQRDTVLALQRHTDRRTALVEMLRRYTALGGSGDPVHTWPVG</sequence>
<dbReference type="EMBL" id="PVSR01000022">
    <property type="protein sequence ID" value="PRW62971.1"/>
    <property type="molecule type" value="Genomic_DNA"/>
</dbReference>
<dbReference type="PIRSF" id="PIRSF012666">
    <property type="entry name" value="UCP012666"/>
    <property type="match status" value="1"/>
</dbReference>
<proteinExistence type="predicted"/>
<dbReference type="InterPro" id="IPR006336">
    <property type="entry name" value="GCS2"/>
</dbReference>
<dbReference type="Pfam" id="PF04107">
    <property type="entry name" value="GCS2"/>
    <property type="match status" value="1"/>
</dbReference>
<dbReference type="PANTHER" id="PTHR36510">
    <property type="entry name" value="GLUTAMATE--CYSTEINE LIGASE 2-RELATED"/>
    <property type="match status" value="1"/>
</dbReference>
<dbReference type="Gene3D" id="3.30.590.20">
    <property type="match status" value="1"/>
</dbReference>
<dbReference type="InterPro" id="IPR016602">
    <property type="entry name" value="UCP012666"/>
</dbReference>
<dbReference type="GO" id="GO:0016879">
    <property type="term" value="F:ligase activity, forming carbon-nitrogen bonds"/>
    <property type="evidence" value="ECO:0007669"/>
    <property type="project" value="TreeGrafter"/>
</dbReference>
<dbReference type="STRING" id="1050202.GCA_000384035_03093"/>
<comment type="caution">
    <text evidence="2">The sequence shown here is derived from an EMBL/GenBank/DDBJ whole genome shotgun (WGS) entry which is preliminary data.</text>
</comment>
<protein>
    <submittedName>
        <fullName evidence="2">Glutamate--cysteine ligase</fullName>
    </submittedName>
</protein>
<dbReference type="SUPFAM" id="SSF55931">
    <property type="entry name" value="Glutamine synthetase/guanido kinase"/>
    <property type="match status" value="1"/>
</dbReference>
<evidence type="ECO:0000313" key="2">
    <source>
        <dbReference type="EMBL" id="PRW62971.1"/>
    </source>
</evidence>
<comment type="catalytic activity">
    <reaction evidence="1">
        <text>L-cysteine + L-glutamate + ATP = gamma-L-glutamyl-L-cysteine + ADP + phosphate + H(+)</text>
        <dbReference type="Rhea" id="RHEA:13285"/>
        <dbReference type="ChEBI" id="CHEBI:15378"/>
        <dbReference type="ChEBI" id="CHEBI:29985"/>
        <dbReference type="ChEBI" id="CHEBI:30616"/>
        <dbReference type="ChEBI" id="CHEBI:35235"/>
        <dbReference type="ChEBI" id="CHEBI:43474"/>
        <dbReference type="ChEBI" id="CHEBI:58173"/>
        <dbReference type="ChEBI" id="CHEBI:456216"/>
        <dbReference type="EC" id="6.3.2.2"/>
    </reaction>
</comment>
<gene>
    <name evidence="2" type="ORF">CEP50_12945</name>
</gene>
<name>A0A2T0GV33_ACTMO</name>
<dbReference type="Proteomes" id="UP000239352">
    <property type="component" value="Unassembled WGS sequence"/>
</dbReference>
<dbReference type="RefSeq" id="WP_106114199.1">
    <property type="nucleotide sequence ID" value="NZ_PVSR01000022.1"/>
</dbReference>
<keyword evidence="3" id="KW-1185">Reference proteome</keyword>
<reference evidence="2 3" key="1">
    <citation type="submission" date="2018-03" db="EMBL/GenBank/DDBJ databases">
        <title>Actinopolyspora mortivallis from Sahara, screening for active biomolecules.</title>
        <authorList>
            <person name="Selama O."/>
            <person name="Wellington E.M.H."/>
            <person name="Hacene H."/>
        </authorList>
    </citation>
    <scope>NUCLEOTIDE SEQUENCE [LARGE SCALE GENOMIC DNA]</scope>
    <source>
        <strain evidence="2 3">M5A</strain>
    </source>
</reference>
<evidence type="ECO:0000256" key="1">
    <source>
        <dbReference type="ARBA" id="ARBA00048819"/>
    </source>
</evidence>
<dbReference type="AlphaFoldDB" id="A0A2T0GV33"/>
<dbReference type="InParanoid" id="A0A2T0GV33"/>
<dbReference type="InterPro" id="IPR014746">
    <property type="entry name" value="Gln_synth/guanido_kin_cat_dom"/>
</dbReference>
<dbReference type="PANTHER" id="PTHR36510:SF3">
    <property type="entry name" value="CONSERVED PROTEIN"/>
    <property type="match status" value="1"/>
</dbReference>
<evidence type="ECO:0000313" key="3">
    <source>
        <dbReference type="Proteomes" id="UP000239352"/>
    </source>
</evidence>